<gene>
    <name evidence="2" type="ORF">G3M56_009010</name>
</gene>
<dbReference type="KEGG" id="soa:G3M56_009010"/>
<keyword evidence="3" id="KW-1185">Reference proteome</keyword>
<protein>
    <submittedName>
        <fullName evidence="2">Terpene cyclase/mutase family protein</fullName>
    </submittedName>
</protein>
<accession>A0A7T7JB94</accession>
<reference evidence="2 3" key="1">
    <citation type="submission" date="2020-12" db="EMBL/GenBank/DDBJ databases">
        <title>Sulforoseuscoccus oceanibium gen. nov., sp. nov., a representative of the phylum Verrucomicrobia with special cytoplasmic membrane, and proposal of Sulforoseuscoccusaceae fam. nov.</title>
        <authorList>
            <person name="Xi F."/>
        </authorList>
    </citation>
    <scope>NUCLEOTIDE SEQUENCE [LARGE SCALE GENOMIC DNA]</scope>
    <source>
        <strain evidence="2 3">T37</strain>
    </source>
</reference>
<organism evidence="2 3">
    <name type="scientific">Sulfuriroseicoccus oceanibius</name>
    <dbReference type="NCBI Taxonomy" id="2707525"/>
    <lineage>
        <taxon>Bacteria</taxon>
        <taxon>Pseudomonadati</taxon>
        <taxon>Verrucomicrobiota</taxon>
        <taxon>Verrucomicrobiia</taxon>
        <taxon>Verrucomicrobiales</taxon>
        <taxon>Verrucomicrobiaceae</taxon>
        <taxon>Sulfuriroseicoccus</taxon>
    </lineage>
</organism>
<feature type="chain" id="PRO_5030554958" evidence="1">
    <location>
        <begin position="25"/>
        <end position="337"/>
    </location>
</feature>
<keyword evidence="1" id="KW-0732">Signal</keyword>
<dbReference type="SUPFAM" id="SSF48239">
    <property type="entry name" value="Terpenoid cyclases/Protein prenyltransferases"/>
    <property type="match status" value="1"/>
</dbReference>
<evidence type="ECO:0000313" key="3">
    <source>
        <dbReference type="Proteomes" id="UP000475117"/>
    </source>
</evidence>
<sequence>MHSLIRPLVCGALVALAIPGPASARSFSNSSQAEVIPKKLEKMYQRGLQWLATNQGADGSWGHIDSNFGSNPGVVGLAVMALVSRGDDPNTGLYAENVRKAVDFIIAEQNTSSGLIGSRMYDHGFATTALAEVYGELDHPGVGQTLQKAVDLILKSQSENPTGGWRYDPGSTDADTSVVGCQMVALFAARNAGLMIPDVAFERGLAYLASVRTSEGGYGYSNASNPNPTRGAIGHLMYSLAKQRDDSSYKSGLAYLKKNLKYRDQSYPFYYEYYMAQALFHADSEVWSEWNNANIGYMSTIQLPDGSWTSGKGSTFSTSAALLSLALNYRYLPIYER</sequence>
<proteinExistence type="predicted"/>
<dbReference type="AlphaFoldDB" id="A0A7T7JB94"/>
<feature type="signal peptide" evidence="1">
    <location>
        <begin position="1"/>
        <end position="24"/>
    </location>
</feature>
<evidence type="ECO:0000313" key="2">
    <source>
        <dbReference type="EMBL" id="QQL44033.1"/>
    </source>
</evidence>
<dbReference type="InterPro" id="IPR008930">
    <property type="entry name" value="Terpenoid_cyclase/PrenylTrfase"/>
</dbReference>
<dbReference type="Proteomes" id="UP000475117">
    <property type="component" value="Chromosome"/>
</dbReference>
<dbReference type="Gene3D" id="1.50.10.20">
    <property type="match status" value="2"/>
</dbReference>
<dbReference type="CDD" id="cd00688">
    <property type="entry name" value="ISOPREN_C2_like"/>
    <property type="match status" value="1"/>
</dbReference>
<evidence type="ECO:0000256" key="1">
    <source>
        <dbReference type="SAM" id="SignalP"/>
    </source>
</evidence>
<name>A0A7T7JB94_9BACT</name>
<dbReference type="EMBL" id="CP066776">
    <property type="protein sequence ID" value="QQL44033.1"/>
    <property type="molecule type" value="Genomic_DNA"/>
</dbReference>
<dbReference type="RefSeq" id="WP_164363376.1">
    <property type="nucleotide sequence ID" value="NZ_CP066776.1"/>
</dbReference>